<organism evidence="2 3">
    <name type="scientific">Adhaeribacter rhizoryzae</name>
    <dbReference type="NCBI Taxonomy" id="2607907"/>
    <lineage>
        <taxon>Bacteria</taxon>
        <taxon>Pseudomonadati</taxon>
        <taxon>Bacteroidota</taxon>
        <taxon>Cytophagia</taxon>
        <taxon>Cytophagales</taxon>
        <taxon>Hymenobacteraceae</taxon>
        <taxon>Adhaeribacter</taxon>
    </lineage>
</organism>
<dbReference type="InterPro" id="IPR000182">
    <property type="entry name" value="GNAT_dom"/>
</dbReference>
<accession>A0A5M6DRL3</accession>
<gene>
    <name evidence="2" type="ORF">F0145_03725</name>
</gene>
<proteinExistence type="predicted"/>
<evidence type="ECO:0000259" key="1">
    <source>
        <dbReference type="PROSITE" id="PS51186"/>
    </source>
</evidence>
<keyword evidence="2" id="KW-0808">Transferase</keyword>
<dbReference type="Gene3D" id="3.40.630.30">
    <property type="match status" value="1"/>
</dbReference>
<name>A0A5M6DRL3_9BACT</name>
<dbReference type="AlphaFoldDB" id="A0A5M6DRL3"/>
<dbReference type="PROSITE" id="PS51186">
    <property type="entry name" value="GNAT"/>
    <property type="match status" value="1"/>
</dbReference>
<protein>
    <submittedName>
        <fullName evidence="2">GNAT family N-acetyltransferase</fullName>
    </submittedName>
</protein>
<evidence type="ECO:0000313" key="3">
    <source>
        <dbReference type="Proteomes" id="UP000323426"/>
    </source>
</evidence>
<dbReference type="GO" id="GO:0016747">
    <property type="term" value="F:acyltransferase activity, transferring groups other than amino-acyl groups"/>
    <property type="evidence" value="ECO:0007669"/>
    <property type="project" value="InterPro"/>
</dbReference>
<dbReference type="SUPFAM" id="SSF55729">
    <property type="entry name" value="Acyl-CoA N-acyltransferases (Nat)"/>
    <property type="match status" value="1"/>
</dbReference>
<comment type="caution">
    <text evidence="2">The sequence shown here is derived from an EMBL/GenBank/DDBJ whole genome shotgun (WGS) entry which is preliminary data.</text>
</comment>
<dbReference type="InterPro" id="IPR016181">
    <property type="entry name" value="Acyl_CoA_acyltransferase"/>
</dbReference>
<dbReference type="Proteomes" id="UP000323426">
    <property type="component" value="Unassembled WGS sequence"/>
</dbReference>
<dbReference type="CDD" id="cd04301">
    <property type="entry name" value="NAT_SF"/>
    <property type="match status" value="1"/>
</dbReference>
<dbReference type="Pfam" id="PF00583">
    <property type="entry name" value="Acetyltransf_1"/>
    <property type="match status" value="1"/>
</dbReference>
<dbReference type="EMBL" id="VWSF01000002">
    <property type="protein sequence ID" value="KAA5548879.1"/>
    <property type="molecule type" value="Genomic_DNA"/>
</dbReference>
<sequence>MIREYSGEDKNELLNLLRLNTPQYFAPPEEADFINYLDYYREDYFVVENNGQIIGSGGINYFPHNHESRLSWDIIHPDFQGRGIGKELTQHRINLLQNNPAINIVCVRTTQLVYQFYQKMGFVLEKTEKDFWAPGFDLYQMKMILNK</sequence>
<reference evidence="2 3" key="1">
    <citation type="submission" date="2019-09" db="EMBL/GenBank/DDBJ databases">
        <title>Genome sequence and assembly of Adhaeribacter sp.</title>
        <authorList>
            <person name="Chhetri G."/>
        </authorList>
    </citation>
    <scope>NUCLEOTIDE SEQUENCE [LARGE SCALE GENOMIC DNA]</scope>
    <source>
        <strain evidence="2 3">DK36</strain>
    </source>
</reference>
<evidence type="ECO:0000313" key="2">
    <source>
        <dbReference type="EMBL" id="KAA5548879.1"/>
    </source>
</evidence>
<feature type="domain" description="N-acetyltransferase" evidence="1">
    <location>
        <begin position="1"/>
        <end position="146"/>
    </location>
</feature>
<keyword evidence="3" id="KW-1185">Reference proteome</keyword>